<dbReference type="EMBL" id="JBBNAF010000001">
    <property type="protein sequence ID" value="KAK9168245.1"/>
    <property type="molecule type" value="Genomic_DNA"/>
</dbReference>
<keyword evidence="3" id="KW-1185">Reference proteome</keyword>
<evidence type="ECO:0000313" key="2">
    <source>
        <dbReference type="EMBL" id="KAK9168245.1"/>
    </source>
</evidence>
<evidence type="ECO:0000256" key="1">
    <source>
        <dbReference type="SAM" id="MobiDB-lite"/>
    </source>
</evidence>
<feature type="region of interest" description="Disordered" evidence="1">
    <location>
        <begin position="13"/>
        <end position="37"/>
    </location>
</feature>
<reference evidence="2 3" key="1">
    <citation type="submission" date="2024-01" db="EMBL/GenBank/DDBJ databases">
        <title>Genome assemblies of Stephania.</title>
        <authorList>
            <person name="Yang L."/>
        </authorList>
    </citation>
    <scope>NUCLEOTIDE SEQUENCE [LARGE SCALE GENOMIC DNA]</scope>
    <source>
        <strain evidence="2">YNDBR</strain>
        <tissue evidence="2">Leaf</tissue>
    </source>
</reference>
<organism evidence="2 3">
    <name type="scientific">Stephania yunnanensis</name>
    <dbReference type="NCBI Taxonomy" id="152371"/>
    <lineage>
        <taxon>Eukaryota</taxon>
        <taxon>Viridiplantae</taxon>
        <taxon>Streptophyta</taxon>
        <taxon>Embryophyta</taxon>
        <taxon>Tracheophyta</taxon>
        <taxon>Spermatophyta</taxon>
        <taxon>Magnoliopsida</taxon>
        <taxon>Ranunculales</taxon>
        <taxon>Menispermaceae</taxon>
        <taxon>Menispermoideae</taxon>
        <taxon>Cissampelideae</taxon>
        <taxon>Stephania</taxon>
    </lineage>
</organism>
<evidence type="ECO:0000313" key="3">
    <source>
        <dbReference type="Proteomes" id="UP001420932"/>
    </source>
</evidence>
<comment type="caution">
    <text evidence="2">The sequence shown here is derived from an EMBL/GenBank/DDBJ whole genome shotgun (WGS) entry which is preliminary data.</text>
</comment>
<dbReference type="Proteomes" id="UP001420932">
    <property type="component" value="Unassembled WGS sequence"/>
</dbReference>
<gene>
    <name evidence="2" type="ORF">Syun_000385</name>
</gene>
<protein>
    <submittedName>
        <fullName evidence="2">Uncharacterized protein</fullName>
    </submittedName>
</protein>
<sequence>MLQTVRCDVWDRSRDYSSSGETRSEASAPGTQRQSCRGHKSAYHFGVSRLGNLGDGAGSQLLVHIWSSIRSRSLSFSLLLSDYQPC</sequence>
<name>A0AAP0LD00_9MAGN</name>
<accession>A0AAP0LD00</accession>
<proteinExistence type="predicted"/>
<dbReference type="AlphaFoldDB" id="A0AAP0LD00"/>